<dbReference type="EMBL" id="JAERWK010000012">
    <property type="protein sequence ID" value="MBM9467707.1"/>
    <property type="molecule type" value="Genomic_DNA"/>
</dbReference>
<comment type="caution">
    <text evidence="5">The sequence shown here is derived from an EMBL/GenBank/DDBJ whole genome shotgun (WGS) entry which is preliminary data.</text>
</comment>
<evidence type="ECO:0000256" key="3">
    <source>
        <dbReference type="SAM" id="MobiDB-lite"/>
    </source>
</evidence>
<feature type="region of interest" description="Disordered" evidence="3">
    <location>
        <begin position="782"/>
        <end position="805"/>
    </location>
</feature>
<keyword evidence="1" id="KW-0328">Glycosyltransferase</keyword>
<feature type="domain" description="Glycosyltransferase subfamily 4-like N-terminal" evidence="4">
    <location>
        <begin position="17"/>
        <end position="204"/>
    </location>
</feature>
<gene>
    <name evidence="5" type="ORF">JL106_10490</name>
</gene>
<keyword evidence="2" id="KW-0808">Transferase</keyword>
<evidence type="ECO:0000256" key="1">
    <source>
        <dbReference type="ARBA" id="ARBA00022676"/>
    </source>
</evidence>
<proteinExistence type="predicted"/>
<evidence type="ECO:0000256" key="2">
    <source>
        <dbReference type="ARBA" id="ARBA00022679"/>
    </source>
</evidence>
<keyword evidence="6" id="KW-1185">Reference proteome</keyword>
<dbReference type="InterPro" id="IPR028098">
    <property type="entry name" value="Glyco_trans_4-like_N"/>
</dbReference>
<protein>
    <submittedName>
        <fullName evidence="5">Glycosyltransferase</fullName>
    </submittedName>
</protein>
<dbReference type="GO" id="GO:0016757">
    <property type="term" value="F:glycosyltransferase activity"/>
    <property type="evidence" value="ECO:0007669"/>
    <property type="project" value="UniProtKB-KW"/>
</dbReference>
<organism evidence="5 6">
    <name type="scientific">Nakamurella leprariae</name>
    <dbReference type="NCBI Taxonomy" id="2803911"/>
    <lineage>
        <taxon>Bacteria</taxon>
        <taxon>Bacillati</taxon>
        <taxon>Actinomycetota</taxon>
        <taxon>Actinomycetes</taxon>
        <taxon>Nakamurellales</taxon>
        <taxon>Nakamurellaceae</taxon>
        <taxon>Nakamurella</taxon>
    </lineage>
</organism>
<dbReference type="AlphaFoldDB" id="A0A938YG10"/>
<dbReference type="PANTHER" id="PTHR12526">
    <property type="entry name" value="GLYCOSYLTRANSFERASE"/>
    <property type="match status" value="1"/>
</dbReference>
<dbReference type="Pfam" id="PF13439">
    <property type="entry name" value="Glyco_transf_4"/>
    <property type="match status" value="1"/>
</dbReference>
<dbReference type="Gene3D" id="3.40.50.2000">
    <property type="entry name" value="Glycogen Phosphorylase B"/>
    <property type="match status" value="3"/>
</dbReference>
<evidence type="ECO:0000313" key="5">
    <source>
        <dbReference type="EMBL" id="MBM9467707.1"/>
    </source>
</evidence>
<reference evidence="5" key="1">
    <citation type="submission" date="2021-01" db="EMBL/GenBank/DDBJ databases">
        <title>YIM 132084 draft genome.</title>
        <authorList>
            <person name="An D."/>
        </authorList>
    </citation>
    <scope>NUCLEOTIDE SEQUENCE</scope>
    <source>
        <strain evidence="5">YIM 132084</strain>
    </source>
</reference>
<sequence length="839" mass="90499">MRIAVVSAHFPPNFVSGGTLVPQRIAEGLAGRGHEVLVYAGSVDDGHPDLTVRTERRADGLTVRWLTVTGMLAWDDDRNFANDAVDADFARWLADVQPDVVHFHSLQGLGAGLLSVARASGAATVLTMHDLWWWCARQFLVERSMRPCATVVDCGVCPCERDNAWLTDRNGRLARHLANADLVLSPSATMLDLLAANGVDPGRLALDENPSPESVRRAADRDRARTGPGVRFVFAGGSHPVKGGGVALDAARELADLDGWSLDMFGMGDPGGTPLGPLPAQVRLLPPYDPDDVTRVLGGYDVLLMSSVMLESYSLLTREALAAGCAVITADNPGPTEVVRDGVGGLVVPRGDAPALARAMRRVVTEPGLLDAVRPEPGTLPLRSLDAQLDDLLDHYERLRARTTAPARTSWSTGPDAGGGPGGIGRVLIVSGITGAPLRYRGYLAQEALETVGVRSEVLMYRDPAVLAAARRADAVVFYRVPATDQVLDVIGMVRDRPDPVPVLGDIDDLIFDPGLRDELDPILTAVPGLDLDLYWQGVRRYRTTLEATDAFIGSTELLCRRATELIGLPAFRWANGVGRHVARASDVALRRARARGPIRIGYLSGTNTHNEDWAWIEPAVVEVLRRRPSVELWLGGLLEPSAALDEFGGRVRRLPFRTWHQLPAVLRDLDVNLAPLAPDRIFNEAKSAIKWLEAALTATPTVASPSQPFREAIVPGRTGVLAARPDDWVDAVLGLVDDAAARDQLGLAARQQALLALSPARQGHRYLAALHAARRTVLTQGHRRPSDGWIPETLSEPSIPQRPDRYGPVLRAGNGGRAPAAVGPLRALRHRLAGRTSR</sequence>
<evidence type="ECO:0000313" key="6">
    <source>
        <dbReference type="Proteomes" id="UP000663792"/>
    </source>
</evidence>
<dbReference type="SUPFAM" id="SSF53756">
    <property type="entry name" value="UDP-Glycosyltransferase/glycogen phosphorylase"/>
    <property type="match status" value="2"/>
</dbReference>
<accession>A0A938YG10</accession>
<dbReference type="Proteomes" id="UP000663792">
    <property type="component" value="Unassembled WGS sequence"/>
</dbReference>
<name>A0A938YG10_9ACTN</name>
<dbReference type="RefSeq" id="WP_205260652.1">
    <property type="nucleotide sequence ID" value="NZ_JAERWK010000012.1"/>
</dbReference>
<evidence type="ECO:0000259" key="4">
    <source>
        <dbReference type="Pfam" id="PF13439"/>
    </source>
</evidence>
<dbReference type="Pfam" id="PF13692">
    <property type="entry name" value="Glyco_trans_1_4"/>
    <property type="match status" value="2"/>
</dbReference>